<dbReference type="PROSITE" id="PS51192">
    <property type="entry name" value="HELICASE_ATP_BIND_1"/>
    <property type="match status" value="1"/>
</dbReference>
<keyword evidence="2" id="KW-0547">Nucleotide-binding</keyword>
<evidence type="ECO:0000313" key="11">
    <source>
        <dbReference type="Proteomes" id="UP000824334"/>
    </source>
</evidence>
<keyword evidence="3" id="KW-0067">ATP-binding</keyword>
<evidence type="ECO:0000259" key="9">
    <source>
        <dbReference type="PROSITE" id="PS51194"/>
    </source>
</evidence>
<dbReference type="SMART" id="SM00490">
    <property type="entry name" value="HELICc"/>
    <property type="match status" value="1"/>
</dbReference>
<evidence type="ECO:0000256" key="3">
    <source>
        <dbReference type="ARBA" id="ARBA00022840"/>
    </source>
</evidence>
<dbReference type="PANTHER" id="PTHR13710">
    <property type="entry name" value="DNA HELICASE RECQ FAMILY MEMBER"/>
    <property type="match status" value="1"/>
</dbReference>
<dbReference type="EMBL" id="CP080034">
    <property type="protein sequence ID" value="QYC11997.1"/>
    <property type="molecule type" value="Genomic_DNA"/>
</dbReference>
<evidence type="ECO:0000256" key="1">
    <source>
        <dbReference type="ARBA" id="ARBA00005446"/>
    </source>
</evidence>
<dbReference type="PANTHER" id="PTHR13710:SF105">
    <property type="entry name" value="ATP-DEPENDENT DNA HELICASE Q1"/>
    <property type="match status" value="1"/>
</dbReference>
<dbReference type="SMART" id="SM00487">
    <property type="entry name" value="DEXDc"/>
    <property type="match status" value="1"/>
</dbReference>
<reference evidence="10 11" key="1">
    <citation type="submission" date="2021-07" db="EMBL/GenBank/DDBJ databases">
        <title>Isolation and characterization of bacteria from a gold mining with a capacity of golden bioaccumulation.</title>
        <authorList>
            <person name="Yang X.J."/>
        </authorList>
    </citation>
    <scope>NUCLEOTIDE SEQUENCE [LARGE SCALE GENOMIC DNA]</scope>
    <source>
        <strain evidence="10 11">Au29</strain>
    </source>
</reference>
<evidence type="ECO:0000256" key="6">
    <source>
        <dbReference type="ARBA" id="ARBA00034617"/>
    </source>
</evidence>
<feature type="domain" description="Helicase C-terminal" evidence="9">
    <location>
        <begin position="345"/>
        <end position="494"/>
    </location>
</feature>
<dbReference type="InterPro" id="IPR011545">
    <property type="entry name" value="DEAD/DEAH_box_helicase_dom"/>
</dbReference>
<evidence type="ECO:0000256" key="7">
    <source>
        <dbReference type="ARBA" id="ARBA00034808"/>
    </source>
</evidence>
<sequence>MADAWLQETLETTKTRYLAARTPADRMVLLRELARLSGGRALPPAQLMPSETETLARFGLAATADGAIRIVDEDLSDIAPGLDAALRIDASPRGGVSPAPSDAVLLRLTPHDRYRSRAQKSAIQTALTAPDGSSLMVSMPTGAGKSLLFQAPVLLWRESVPGACAVVIVPTIALAEDHERTLRGMPGLEASRAMSGSTPLAQREEILANFRNGDIPILLLSPEAAFGAARPDLLQTACALSAPEKYGQRGLLSAVFVDEAHIIESWGRSFRPDFQRLPAFIGELRTRNPALRTVLLSATLTPASQSVLRADYGSGPWGEIHARTPRYQFDLSAADFSDQSERDAALYRLIDRAPRPAVVYTTRVEDADRLHDRLTQEGGYERVALFTGAISDAKARREIVERWAAGDLDLVIATSAFGLGVDKADVRTVIHACLPESAARWYQEVGRAARDGYQGLGVTLWTRKMDRAGPRGRSVDEVGRYESDEDDAASMAGNGWLSAELAEARWIALLKGAISDGRDSHGALRLVLPLDAARDGLDPRYTGERNRGWNRSLLNLMQRQSVLTIEAEAPREDETPKHWRATILRDEVLNPQDASAWSQAWARIFAGRDQEASRARAELRAFVTAMQRQDRDCLLRSAYRLIEPDAAPVACGRCEACRRQGVSPPGGLRSDVARFAWPPAETLRPILPRGVILVAPEGSQDRLIGRLARVGIEQIVAPEAEAPDIAAALAAHPVQYGFVQPAEDWLRRDGVLPDLPTAFLPPALSTLGPWVRELERLANARPHQHLILVADPASRVDGRALHQIASQHAPYDEAILDEFFVAFQGTGI</sequence>
<evidence type="ECO:0000256" key="4">
    <source>
        <dbReference type="ARBA" id="ARBA00023125"/>
    </source>
</evidence>
<keyword evidence="4" id="KW-0238">DNA-binding</keyword>
<evidence type="ECO:0000313" key="10">
    <source>
        <dbReference type="EMBL" id="QYC11997.1"/>
    </source>
</evidence>
<dbReference type="RefSeq" id="WP_219354456.1">
    <property type="nucleotide sequence ID" value="NZ_CP080034.1"/>
</dbReference>
<feature type="domain" description="Helicase ATP-binding" evidence="8">
    <location>
        <begin position="126"/>
        <end position="309"/>
    </location>
</feature>
<dbReference type="InterPro" id="IPR014001">
    <property type="entry name" value="Helicase_ATP-bd"/>
</dbReference>
<organism evidence="10 11">
    <name type="scientific">Brevundimonas nasdae</name>
    <dbReference type="NCBI Taxonomy" id="172043"/>
    <lineage>
        <taxon>Bacteria</taxon>
        <taxon>Pseudomonadati</taxon>
        <taxon>Pseudomonadota</taxon>
        <taxon>Alphaproteobacteria</taxon>
        <taxon>Caulobacterales</taxon>
        <taxon>Caulobacteraceae</taxon>
        <taxon>Brevundimonas</taxon>
    </lineage>
</organism>
<dbReference type="PROSITE" id="PS51194">
    <property type="entry name" value="HELICASE_CTER"/>
    <property type="match status" value="1"/>
</dbReference>
<protein>
    <recommendedName>
        <fullName evidence="7">DNA 3'-5' helicase</fullName>
        <ecNumber evidence="7">5.6.2.4</ecNumber>
    </recommendedName>
</protein>
<dbReference type="InterPro" id="IPR001650">
    <property type="entry name" value="Helicase_C-like"/>
</dbReference>
<evidence type="ECO:0000259" key="8">
    <source>
        <dbReference type="PROSITE" id="PS51192"/>
    </source>
</evidence>
<dbReference type="EC" id="5.6.2.4" evidence="7"/>
<comment type="catalytic activity">
    <reaction evidence="6">
        <text>Couples ATP hydrolysis with the unwinding of duplex DNA by translocating in the 3'-5' direction.</text>
        <dbReference type="EC" id="5.6.2.4"/>
    </reaction>
</comment>
<evidence type="ECO:0000256" key="2">
    <source>
        <dbReference type="ARBA" id="ARBA00022741"/>
    </source>
</evidence>
<keyword evidence="11" id="KW-1185">Reference proteome</keyword>
<keyword evidence="5" id="KW-0413">Isomerase</keyword>
<gene>
    <name evidence="10" type="ORF">KWG56_08695</name>
</gene>
<dbReference type="GO" id="GO:0004386">
    <property type="term" value="F:helicase activity"/>
    <property type="evidence" value="ECO:0007669"/>
    <property type="project" value="UniProtKB-KW"/>
</dbReference>
<name>A0ABX8TM98_9CAUL</name>
<dbReference type="GeneID" id="94375342"/>
<keyword evidence="10" id="KW-0347">Helicase</keyword>
<dbReference type="Proteomes" id="UP000824334">
    <property type="component" value="Chromosome"/>
</dbReference>
<comment type="similarity">
    <text evidence="1">Belongs to the helicase family. RecQ subfamily.</text>
</comment>
<proteinExistence type="inferred from homology"/>
<dbReference type="Pfam" id="PF00270">
    <property type="entry name" value="DEAD"/>
    <property type="match status" value="1"/>
</dbReference>
<evidence type="ECO:0000256" key="5">
    <source>
        <dbReference type="ARBA" id="ARBA00023235"/>
    </source>
</evidence>
<keyword evidence="10" id="KW-0378">Hydrolase</keyword>
<accession>A0ABX8TM98</accession>
<dbReference type="Pfam" id="PF00271">
    <property type="entry name" value="Helicase_C"/>
    <property type="match status" value="1"/>
</dbReference>